<gene>
    <name evidence="1" type="ORF">BHM03_00002584</name>
</gene>
<proteinExistence type="predicted"/>
<dbReference type="AlphaFoldDB" id="A0A444F3B4"/>
<protein>
    <submittedName>
        <fullName evidence="1">Uncharacterized protein</fullName>
    </submittedName>
</protein>
<reference evidence="1" key="1">
    <citation type="journal article" date="2018" name="Data Brief">
        <title>Genome sequence data from 17 accessions of Ensete ventricosum, a staple food crop for millions in Ethiopia.</title>
        <authorList>
            <person name="Yemataw Z."/>
            <person name="Muzemil S."/>
            <person name="Ambachew D."/>
            <person name="Tripathi L."/>
            <person name="Tesfaye K."/>
            <person name="Chala A."/>
            <person name="Farbos A."/>
            <person name="O'Neill P."/>
            <person name="Moore K."/>
            <person name="Grant M."/>
            <person name="Studholme D.J."/>
        </authorList>
    </citation>
    <scope>NUCLEOTIDE SEQUENCE [LARGE SCALE GENOMIC DNA]</scope>
    <source>
        <tissue evidence="1">Leaf</tissue>
    </source>
</reference>
<evidence type="ECO:0000313" key="1">
    <source>
        <dbReference type="EMBL" id="RZR70983.1"/>
    </source>
</evidence>
<organism evidence="1">
    <name type="scientific">Ensete ventricosum</name>
    <name type="common">Abyssinian banana</name>
    <name type="synonym">Musa ensete</name>
    <dbReference type="NCBI Taxonomy" id="4639"/>
    <lineage>
        <taxon>Eukaryota</taxon>
        <taxon>Viridiplantae</taxon>
        <taxon>Streptophyta</taxon>
        <taxon>Embryophyta</taxon>
        <taxon>Tracheophyta</taxon>
        <taxon>Spermatophyta</taxon>
        <taxon>Magnoliopsida</taxon>
        <taxon>Liliopsida</taxon>
        <taxon>Zingiberales</taxon>
        <taxon>Musaceae</taxon>
        <taxon>Ensete</taxon>
    </lineage>
</organism>
<sequence length="83" mass="9195">MLAYLTRSSVQLSPPSITRGSHSTWELLDRQYFMESSSRRAARNGDRPIAWHACNQDPAARSPGCDRARCEWTAAMHSGVCAG</sequence>
<dbReference type="Proteomes" id="UP000290560">
    <property type="component" value="Unassembled WGS sequence"/>
</dbReference>
<name>A0A444F3B4_ENSVE</name>
<dbReference type="EMBL" id="KV875479">
    <property type="protein sequence ID" value="RZR70983.1"/>
    <property type="molecule type" value="Genomic_DNA"/>
</dbReference>
<accession>A0A444F3B4</accession>